<proteinExistence type="predicted"/>
<accession>A0ABT8BLV9</accession>
<keyword evidence="2" id="KW-1185">Reference proteome</keyword>
<protein>
    <submittedName>
        <fullName evidence="1">Uncharacterized protein</fullName>
    </submittedName>
</protein>
<reference evidence="2" key="1">
    <citation type="journal article" date="2019" name="Int. J. Syst. Evol. Microbiol.">
        <title>The Global Catalogue of Microorganisms (GCM) 10K type strain sequencing project: providing services to taxonomists for standard genome sequencing and annotation.</title>
        <authorList>
            <consortium name="The Broad Institute Genomics Platform"/>
            <consortium name="The Broad Institute Genome Sequencing Center for Infectious Disease"/>
            <person name="Wu L."/>
            <person name="Ma J."/>
        </authorList>
    </citation>
    <scope>NUCLEOTIDE SEQUENCE [LARGE SCALE GENOMIC DNA]</scope>
    <source>
        <strain evidence="2">CECT 7069</strain>
    </source>
</reference>
<dbReference type="EMBL" id="JAUFPX010000017">
    <property type="protein sequence ID" value="MDN3592305.1"/>
    <property type="molecule type" value="Genomic_DNA"/>
</dbReference>
<comment type="caution">
    <text evidence="1">The sequence shown here is derived from an EMBL/GenBank/DDBJ whole genome shotgun (WGS) entry which is preliminary data.</text>
</comment>
<gene>
    <name evidence="1" type="ORF">QWZ12_17060</name>
</gene>
<sequence>MVAEAALRDDEGSESEMVRRLMARSLRLVEAPVNEPEAHRPPPLAFLREQTPPASAEVDRLKAEILVMKAVLRSQQDEIAQLRACLMAITDPEIDPAPLTPEAQVVRDRWATLVDRLLQASH</sequence>
<dbReference type="RefSeq" id="WP_238226788.1">
    <property type="nucleotide sequence ID" value="NZ_BPQD01000020.1"/>
</dbReference>
<dbReference type="Proteomes" id="UP001224644">
    <property type="component" value="Unassembled WGS sequence"/>
</dbReference>
<evidence type="ECO:0000313" key="2">
    <source>
        <dbReference type="Proteomes" id="UP001224644"/>
    </source>
</evidence>
<organism evidence="1 2">
    <name type="scientific">Methylobacterium adhaesivum</name>
    <dbReference type="NCBI Taxonomy" id="333297"/>
    <lineage>
        <taxon>Bacteria</taxon>
        <taxon>Pseudomonadati</taxon>
        <taxon>Pseudomonadota</taxon>
        <taxon>Alphaproteobacteria</taxon>
        <taxon>Hyphomicrobiales</taxon>
        <taxon>Methylobacteriaceae</taxon>
        <taxon>Methylobacterium</taxon>
    </lineage>
</organism>
<evidence type="ECO:0000313" key="1">
    <source>
        <dbReference type="EMBL" id="MDN3592305.1"/>
    </source>
</evidence>
<name>A0ABT8BLV9_9HYPH</name>